<dbReference type="GO" id="GO:0006508">
    <property type="term" value="P:proteolysis"/>
    <property type="evidence" value="ECO:0007669"/>
    <property type="project" value="UniProtKB-KW"/>
</dbReference>
<evidence type="ECO:0000256" key="6">
    <source>
        <dbReference type="RuleBase" id="RU003983"/>
    </source>
</evidence>
<evidence type="ECO:0000256" key="5">
    <source>
        <dbReference type="ARBA" id="ARBA00023049"/>
    </source>
</evidence>
<evidence type="ECO:0000313" key="9">
    <source>
        <dbReference type="EMBL" id="CDZ89531.1"/>
    </source>
</evidence>
<accession>A0A098BP69</accession>
<dbReference type="EMBL" id="CCSD01000059">
    <property type="protein sequence ID" value="CDZ89531.1"/>
    <property type="molecule type" value="Genomic_DNA"/>
</dbReference>
<dbReference type="GO" id="GO:0004222">
    <property type="term" value="F:metalloendopeptidase activity"/>
    <property type="evidence" value="ECO:0007669"/>
    <property type="project" value="InterPro"/>
</dbReference>
<dbReference type="CDD" id="cd07326">
    <property type="entry name" value="M56_BlaR1_MecR1_like"/>
    <property type="match status" value="1"/>
</dbReference>
<keyword evidence="2" id="KW-0479">Metal-binding</keyword>
<keyword evidence="7" id="KW-1133">Transmembrane helix</keyword>
<feature type="transmembrane region" description="Helical" evidence="7">
    <location>
        <begin position="39"/>
        <end position="59"/>
    </location>
</feature>
<dbReference type="Gene3D" id="3.30.2010.10">
    <property type="entry name" value="Metalloproteases ('zincins'), catalytic domain"/>
    <property type="match status" value="1"/>
</dbReference>
<organism evidence="9 10">
    <name type="scientific">Rhodococcus ruber</name>
    <dbReference type="NCBI Taxonomy" id="1830"/>
    <lineage>
        <taxon>Bacteria</taxon>
        <taxon>Bacillati</taxon>
        <taxon>Actinomycetota</taxon>
        <taxon>Actinomycetes</taxon>
        <taxon>Mycobacteriales</taxon>
        <taxon>Nocardiaceae</taxon>
        <taxon>Rhodococcus</taxon>
    </lineage>
</organism>
<keyword evidence="7" id="KW-0472">Membrane</keyword>
<name>A0A098BP69_9NOCA</name>
<evidence type="ECO:0000259" key="8">
    <source>
        <dbReference type="Pfam" id="PF01435"/>
    </source>
</evidence>
<gene>
    <name evidence="9" type="ORF">RHRU231_480078</name>
</gene>
<dbReference type="GO" id="GO:0046872">
    <property type="term" value="F:metal ion binding"/>
    <property type="evidence" value="ECO:0007669"/>
    <property type="project" value="UniProtKB-KW"/>
</dbReference>
<evidence type="ECO:0000313" key="10">
    <source>
        <dbReference type="Proteomes" id="UP000042997"/>
    </source>
</evidence>
<feature type="transmembrane region" description="Helical" evidence="7">
    <location>
        <begin position="287"/>
        <end position="314"/>
    </location>
</feature>
<keyword evidence="5 6" id="KW-0482">Metalloprotease</keyword>
<reference evidence="9 10" key="1">
    <citation type="journal article" date="2014" name="Genome Announc.">
        <title>Draft Genome Sequence of Propane- and Butane-Oxidizing Actinobacterium Rhodococcus ruber IEGM 231.</title>
        <authorList>
            <person name="Ivshina I.B."/>
            <person name="Kuyukina M.S."/>
            <person name="Krivoruchko A.V."/>
            <person name="Barbe V."/>
            <person name="Fischer C."/>
        </authorList>
    </citation>
    <scope>NUCLEOTIDE SEQUENCE [LARGE SCALE GENOMIC DNA]</scope>
</reference>
<keyword evidence="7" id="KW-0812">Transmembrane</keyword>
<evidence type="ECO:0000256" key="2">
    <source>
        <dbReference type="ARBA" id="ARBA00022723"/>
    </source>
</evidence>
<evidence type="ECO:0000256" key="7">
    <source>
        <dbReference type="SAM" id="Phobius"/>
    </source>
</evidence>
<dbReference type="OrthoDB" id="9785340at2"/>
<dbReference type="Proteomes" id="UP000042997">
    <property type="component" value="Unassembled WGS sequence"/>
</dbReference>
<evidence type="ECO:0000256" key="1">
    <source>
        <dbReference type="ARBA" id="ARBA00022670"/>
    </source>
</evidence>
<dbReference type="InterPro" id="IPR001915">
    <property type="entry name" value="Peptidase_M48"/>
</dbReference>
<comment type="cofactor">
    <cofactor evidence="6">
        <name>Zn(2+)</name>
        <dbReference type="ChEBI" id="CHEBI:29105"/>
    </cofactor>
    <text evidence="6">Binds 1 zinc ion per subunit.</text>
</comment>
<evidence type="ECO:0000256" key="3">
    <source>
        <dbReference type="ARBA" id="ARBA00022801"/>
    </source>
</evidence>
<dbReference type="RefSeq" id="WP_040272623.1">
    <property type="nucleotide sequence ID" value="NZ_JAJNCM010000007.1"/>
</dbReference>
<keyword evidence="1 6" id="KW-0645">Protease</keyword>
<comment type="similarity">
    <text evidence="6">Belongs to the peptidase M48 family.</text>
</comment>
<dbReference type="PANTHER" id="PTHR34978:SF3">
    <property type="entry name" value="SLR0241 PROTEIN"/>
    <property type="match status" value="1"/>
</dbReference>
<keyword evidence="3 6" id="KW-0378">Hydrolase</keyword>
<dbReference type="PANTHER" id="PTHR34978">
    <property type="entry name" value="POSSIBLE SENSOR-TRANSDUCER PROTEIN BLAR"/>
    <property type="match status" value="1"/>
</dbReference>
<feature type="domain" description="Peptidase M48" evidence="8">
    <location>
        <begin position="129"/>
        <end position="216"/>
    </location>
</feature>
<feature type="transmembrane region" description="Helical" evidence="7">
    <location>
        <begin position="89"/>
        <end position="111"/>
    </location>
</feature>
<evidence type="ECO:0000256" key="4">
    <source>
        <dbReference type="ARBA" id="ARBA00022833"/>
    </source>
</evidence>
<dbReference type="InterPro" id="IPR052173">
    <property type="entry name" value="Beta-lactam_resp_regulator"/>
</dbReference>
<keyword evidence="4 6" id="KW-0862">Zinc</keyword>
<proteinExistence type="inferred from homology"/>
<dbReference type="AlphaFoldDB" id="A0A098BP69"/>
<sequence>MSITVCLLLYSGVVAVLGPPVLSRLTQGGIAPRLGVTAWLAAIGGVVCAWAIAVVVLLVDLGRAWNRPAGWVIDCFAGLRDLVSGRAGLALQTALLMLSVLGVAAFSIAAWQTGRGVLRMRARTHAHARMARIIGHRVPGIDAVIVEAPERVAYCVTGRPSAIVVTSAALDALDEHQLGAVLAHERAHLTGRHPQLLALIRGLAAALPRMTLFRLGATEIARLLEMCADDAAARTHGSATLLGGLLALSGAHPVPSGTLGATSVDVLTRAGRLTSHPRPLHHLRVSALLTASTALIALGPVIAGLLAAAGMVMCGPMGI</sequence>
<dbReference type="Pfam" id="PF01435">
    <property type="entry name" value="Peptidase_M48"/>
    <property type="match status" value="1"/>
</dbReference>
<protein>
    <recommendedName>
        <fullName evidence="8">Peptidase M48 domain-containing protein</fullName>
    </recommendedName>
</protein>